<keyword evidence="4" id="KW-0479">Metal-binding</keyword>
<evidence type="ECO:0000256" key="6">
    <source>
        <dbReference type="ARBA" id="ARBA00022842"/>
    </source>
</evidence>
<proteinExistence type="inferred from homology"/>
<dbReference type="CDD" id="cd00143">
    <property type="entry name" value="PP2Cc"/>
    <property type="match status" value="1"/>
</dbReference>
<dbReference type="GO" id="GO:0046872">
    <property type="term" value="F:metal ion binding"/>
    <property type="evidence" value="ECO:0007669"/>
    <property type="project" value="UniProtKB-KW"/>
</dbReference>
<evidence type="ECO:0000313" key="11">
    <source>
        <dbReference type="EMBL" id="GFR43766.1"/>
    </source>
</evidence>
<dbReference type="AlphaFoldDB" id="A0AAD3DKZ4"/>
<dbReference type="Proteomes" id="UP001054857">
    <property type="component" value="Unassembled WGS sequence"/>
</dbReference>
<keyword evidence="7 9" id="KW-0904">Protein phosphatase</keyword>
<dbReference type="SMART" id="SM00331">
    <property type="entry name" value="PP2C_SIG"/>
    <property type="match status" value="1"/>
</dbReference>
<name>A0AAD3DKZ4_9CHLO</name>
<sequence length="302" mass="32548">MGSSAETARFIHQNMEFVSAVLSPPKDSVTAFALGSATSLSGGEVREDGKVSYGFSLLRGKRGSMEDFHCAQYKKDPRTGQVVGLFGIFDGHGGPNAADYVRSNLFVNMMQSNKFISDLPACVAEAYEATDHQYLRQDSPGGREDGCTAVTAVLVGQRLLVANVGDSRAVLSRGGRAVALSVDHKPNLKEERARIESAGGVVVWAGTWRVGGVLAVSRAFGDRPLKRFVVATPALADESLTSEDEFLILASDGLWDVMTNQEAVTLIRDIPDAEKAAKRITEEAYNRGSNDNISCVVVRFKR</sequence>
<gene>
    <name evidence="11" type="ORF">Agub_g4880</name>
</gene>
<organism evidence="11 12">
    <name type="scientific">Astrephomene gubernaculifera</name>
    <dbReference type="NCBI Taxonomy" id="47775"/>
    <lineage>
        <taxon>Eukaryota</taxon>
        <taxon>Viridiplantae</taxon>
        <taxon>Chlorophyta</taxon>
        <taxon>core chlorophytes</taxon>
        <taxon>Chlorophyceae</taxon>
        <taxon>CS clade</taxon>
        <taxon>Chlamydomonadales</taxon>
        <taxon>Astrephomenaceae</taxon>
        <taxon>Astrephomene</taxon>
    </lineage>
</organism>
<evidence type="ECO:0000256" key="7">
    <source>
        <dbReference type="ARBA" id="ARBA00022912"/>
    </source>
</evidence>
<evidence type="ECO:0000256" key="4">
    <source>
        <dbReference type="ARBA" id="ARBA00022723"/>
    </source>
</evidence>
<keyword evidence="12" id="KW-1185">Reference proteome</keyword>
<dbReference type="Gene3D" id="3.60.40.10">
    <property type="entry name" value="PPM-type phosphatase domain"/>
    <property type="match status" value="1"/>
</dbReference>
<dbReference type="FunFam" id="3.60.40.10:FF:000010">
    <property type="entry name" value="Probable protein phosphatase 2C 39"/>
    <property type="match status" value="1"/>
</dbReference>
<evidence type="ECO:0000313" key="12">
    <source>
        <dbReference type="Proteomes" id="UP001054857"/>
    </source>
</evidence>
<dbReference type="PANTHER" id="PTHR47992">
    <property type="entry name" value="PROTEIN PHOSPHATASE"/>
    <property type="match status" value="1"/>
</dbReference>
<evidence type="ECO:0000256" key="3">
    <source>
        <dbReference type="ARBA" id="ARBA00013081"/>
    </source>
</evidence>
<accession>A0AAD3DKZ4</accession>
<evidence type="ECO:0000256" key="9">
    <source>
        <dbReference type="RuleBase" id="RU003465"/>
    </source>
</evidence>
<dbReference type="Pfam" id="PF00481">
    <property type="entry name" value="PP2C"/>
    <property type="match status" value="1"/>
</dbReference>
<evidence type="ECO:0000256" key="8">
    <source>
        <dbReference type="ARBA" id="ARBA00023211"/>
    </source>
</evidence>
<evidence type="ECO:0000256" key="1">
    <source>
        <dbReference type="ARBA" id="ARBA00001936"/>
    </source>
</evidence>
<evidence type="ECO:0000256" key="2">
    <source>
        <dbReference type="ARBA" id="ARBA00001946"/>
    </source>
</evidence>
<dbReference type="SUPFAM" id="SSF81606">
    <property type="entry name" value="PP2C-like"/>
    <property type="match status" value="1"/>
</dbReference>
<evidence type="ECO:0000256" key="5">
    <source>
        <dbReference type="ARBA" id="ARBA00022801"/>
    </source>
</evidence>
<comment type="similarity">
    <text evidence="9">Belongs to the PP2C family.</text>
</comment>
<dbReference type="EC" id="3.1.3.16" evidence="3"/>
<protein>
    <recommendedName>
        <fullName evidence="3">protein-serine/threonine phosphatase</fullName>
        <ecNumber evidence="3">3.1.3.16</ecNumber>
    </recommendedName>
</protein>
<reference evidence="11 12" key="1">
    <citation type="journal article" date="2021" name="Sci. Rep.">
        <title>Genome sequencing of the multicellular alga Astrephomene provides insights into convergent evolution of germ-soma differentiation.</title>
        <authorList>
            <person name="Yamashita S."/>
            <person name="Yamamoto K."/>
            <person name="Matsuzaki R."/>
            <person name="Suzuki S."/>
            <person name="Yamaguchi H."/>
            <person name="Hirooka S."/>
            <person name="Minakuchi Y."/>
            <person name="Miyagishima S."/>
            <person name="Kawachi M."/>
            <person name="Toyoda A."/>
            <person name="Nozaki H."/>
        </authorList>
    </citation>
    <scope>NUCLEOTIDE SEQUENCE [LARGE SCALE GENOMIC DNA]</scope>
    <source>
        <strain evidence="11 12">NIES-4017</strain>
    </source>
</reference>
<comment type="cofactor">
    <cofactor evidence="2">
        <name>Mg(2+)</name>
        <dbReference type="ChEBI" id="CHEBI:18420"/>
    </cofactor>
</comment>
<dbReference type="InterPro" id="IPR036457">
    <property type="entry name" value="PPM-type-like_dom_sf"/>
</dbReference>
<keyword evidence="8" id="KW-0464">Manganese</keyword>
<dbReference type="PROSITE" id="PS01032">
    <property type="entry name" value="PPM_1"/>
    <property type="match status" value="1"/>
</dbReference>
<dbReference type="InterPro" id="IPR000222">
    <property type="entry name" value="PP2C_BS"/>
</dbReference>
<dbReference type="GO" id="GO:0004722">
    <property type="term" value="F:protein serine/threonine phosphatase activity"/>
    <property type="evidence" value="ECO:0007669"/>
    <property type="project" value="UniProtKB-EC"/>
</dbReference>
<dbReference type="InterPro" id="IPR001932">
    <property type="entry name" value="PPM-type_phosphatase-like_dom"/>
</dbReference>
<dbReference type="InterPro" id="IPR015655">
    <property type="entry name" value="PP2C"/>
</dbReference>
<comment type="caution">
    <text evidence="11">The sequence shown here is derived from an EMBL/GenBank/DDBJ whole genome shotgun (WGS) entry which is preliminary data.</text>
</comment>
<evidence type="ECO:0000259" key="10">
    <source>
        <dbReference type="PROSITE" id="PS51746"/>
    </source>
</evidence>
<dbReference type="PROSITE" id="PS51746">
    <property type="entry name" value="PPM_2"/>
    <property type="match status" value="1"/>
</dbReference>
<comment type="cofactor">
    <cofactor evidence="1">
        <name>Mn(2+)</name>
        <dbReference type="ChEBI" id="CHEBI:29035"/>
    </cofactor>
</comment>
<dbReference type="EMBL" id="BMAR01000006">
    <property type="protein sequence ID" value="GFR43766.1"/>
    <property type="molecule type" value="Genomic_DNA"/>
</dbReference>
<feature type="domain" description="PPM-type phosphatase" evidence="10">
    <location>
        <begin position="52"/>
        <end position="300"/>
    </location>
</feature>
<keyword evidence="5 9" id="KW-0378">Hydrolase</keyword>
<dbReference type="SMART" id="SM00332">
    <property type="entry name" value="PP2Cc"/>
    <property type="match status" value="1"/>
</dbReference>
<keyword evidence="6" id="KW-0460">Magnesium</keyword>